<feature type="transmembrane region" description="Helical" evidence="9">
    <location>
        <begin position="127"/>
        <end position="148"/>
    </location>
</feature>
<dbReference type="GO" id="GO:0016192">
    <property type="term" value="P:vesicle-mediated transport"/>
    <property type="evidence" value="ECO:0007669"/>
    <property type="project" value="InterPro"/>
</dbReference>
<gene>
    <name evidence="10" type="primary">Sft2d1</name>
    <name evidence="10" type="ORF">FJT64_002744</name>
</gene>
<dbReference type="GO" id="GO:0015031">
    <property type="term" value="P:protein transport"/>
    <property type="evidence" value="ECO:0007669"/>
    <property type="project" value="UniProtKB-KW"/>
</dbReference>
<keyword evidence="7 9" id="KW-0472">Membrane</keyword>
<feature type="transmembrane region" description="Helical" evidence="9">
    <location>
        <begin position="102"/>
        <end position="121"/>
    </location>
</feature>
<evidence type="ECO:0000313" key="11">
    <source>
        <dbReference type="Proteomes" id="UP000440578"/>
    </source>
</evidence>
<keyword evidence="4 9" id="KW-0812">Transmembrane</keyword>
<evidence type="ECO:0000256" key="2">
    <source>
        <dbReference type="ARBA" id="ARBA00004141"/>
    </source>
</evidence>
<evidence type="ECO:0000256" key="5">
    <source>
        <dbReference type="ARBA" id="ARBA00022927"/>
    </source>
</evidence>
<evidence type="ECO:0000256" key="6">
    <source>
        <dbReference type="ARBA" id="ARBA00022989"/>
    </source>
</evidence>
<keyword evidence="6 9" id="KW-1133">Transmembrane helix</keyword>
<evidence type="ECO:0000256" key="3">
    <source>
        <dbReference type="ARBA" id="ARBA00022448"/>
    </source>
</evidence>
<comment type="function">
    <text evidence="1 9">May be involved in fusion of retrograde transport vesicles derived from an endocytic compartment with the Golgi complex.</text>
</comment>
<feature type="transmembrane region" description="Helical" evidence="9">
    <location>
        <begin position="40"/>
        <end position="59"/>
    </location>
</feature>
<dbReference type="GO" id="GO:0016020">
    <property type="term" value="C:membrane"/>
    <property type="evidence" value="ECO:0007669"/>
    <property type="project" value="UniProtKB-SubCell"/>
</dbReference>
<evidence type="ECO:0000256" key="4">
    <source>
        <dbReference type="ARBA" id="ARBA00022692"/>
    </source>
</evidence>
<dbReference type="GO" id="GO:0005737">
    <property type="term" value="C:cytoplasm"/>
    <property type="evidence" value="ECO:0007669"/>
    <property type="project" value="UniProtKB-ARBA"/>
</dbReference>
<dbReference type="AlphaFoldDB" id="A0A6A4WH62"/>
<dbReference type="PANTHER" id="PTHR23137">
    <property type="entry name" value="VESICLE TRANSPORT PROTEIN-RELATED"/>
    <property type="match status" value="1"/>
</dbReference>
<evidence type="ECO:0000256" key="7">
    <source>
        <dbReference type="ARBA" id="ARBA00023136"/>
    </source>
</evidence>
<accession>A0A6A4WH62</accession>
<dbReference type="PANTHER" id="PTHR23137:SF6">
    <property type="entry name" value="VESICLE TRANSPORT PROTEIN"/>
    <property type="match status" value="1"/>
</dbReference>
<dbReference type="OrthoDB" id="73614at2759"/>
<evidence type="ECO:0000256" key="9">
    <source>
        <dbReference type="RuleBase" id="RU363111"/>
    </source>
</evidence>
<dbReference type="EMBL" id="VIIS01000836">
    <property type="protein sequence ID" value="KAF0304549.1"/>
    <property type="molecule type" value="Genomic_DNA"/>
</dbReference>
<protein>
    <recommendedName>
        <fullName evidence="9">Vesicle transport protein</fullName>
    </recommendedName>
</protein>
<keyword evidence="3 9" id="KW-0813">Transport</keyword>
<evidence type="ECO:0000313" key="10">
    <source>
        <dbReference type="EMBL" id="KAF0304549.1"/>
    </source>
</evidence>
<comment type="subcellular location">
    <subcellularLocation>
        <location evidence="2 9">Membrane</location>
        <topology evidence="2 9">Multi-pass membrane protein</topology>
    </subcellularLocation>
</comment>
<evidence type="ECO:0000256" key="1">
    <source>
        <dbReference type="ARBA" id="ARBA00003566"/>
    </source>
</evidence>
<dbReference type="Pfam" id="PF04178">
    <property type="entry name" value="Got1"/>
    <property type="match status" value="1"/>
</dbReference>
<keyword evidence="11" id="KW-1185">Reference proteome</keyword>
<keyword evidence="5 9" id="KW-0653">Protein transport</keyword>
<dbReference type="InterPro" id="IPR011691">
    <property type="entry name" value="Vesicle_transpt_SFT2"/>
</dbReference>
<proteinExistence type="inferred from homology"/>
<dbReference type="InterPro" id="IPR007305">
    <property type="entry name" value="Vesicle_transpt_Got1/SFT2"/>
</dbReference>
<dbReference type="Proteomes" id="UP000440578">
    <property type="component" value="Unassembled WGS sequence"/>
</dbReference>
<evidence type="ECO:0000256" key="8">
    <source>
        <dbReference type="ARBA" id="ARBA00025800"/>
    </source>
</evidence>
<comment type="similarity">
    <text evidence="8 9">Belongs to the SFT2 family.</text>
</comment>
<organism evidence="10 11">
    <name type="scientific">Amphibalanus amphitrite</name>
    <name type="common">Striped barnacle</name>
    <name type="synonym">Balanus amphitrite</name>
    <dbReference type="NCBI Taxonomy" id="1232801"/>
    <lineage>
        <taxon>Eukaryota</taxon>
        <taxon>Metazoa</taxon>
        <taxon>Ecdysozoa</taxon>
        <taxon>Arthropoda</taxon>
        <taxon>Crustacea</taxon>
        <taxon>Multicrustacea</taxon>
        <taxon>Cirripedia</taxon>
        <taxon>Thoracica</taxon>
        <taxon>Thoracicalcarea</taxon>
        <taxon>Balanomorpha</taxon>
        <taxon>Balanoidea</taxon>
        <taxon>Balanidae</taxon>
        <taxon>Amphibalaninae</taxon>
        <taxon>Amphibalanus</taxon>
    </lineage>
</organism>
<sequence length="162" mass="17934">MDKLKRALTGRENDPEDEEAGFYTQVVGSTTLSWSTRLRGFIICFVTGIICSILGSVLFWFKNGIVIFCILYTIGNITAMSSTLFLMGPVKQLKNMFAKTRAIATVVVLLSIVLTIVAAALHKKGLVLIFCIIEFVAMTWYSISYIPFARDAVINTFKSCIG</sequence>
<comment type="caution">
    <text evidence="10">The sequence shown here is derived from an EMBL/GenBank/DDBJ whole genome shotgun (WGS) entry which is preliminary data.</text>
</comment>
<dbReference type="GO" id="GO:0012505">
    <property type="term" value="C:endomembrane system"/>
    <property type="evidence" value="ECO:0007669"/>
    <property type="project" value="UniProtKB-ARBA"/>
</dbReference>
<feature type="transmembrane region" description="Helical" evidence="9">
    <location>
        <begin position="65"/>
        <end position="90"/>
    </location>
</feature>
<name>A0A6A4WH62_AMPAM</name>
<reference evidence="10 11" key="1">
    <citation type="submission" date="2019-07" db="EMBL/GenBank/DDBJ databases">
        <title>Draft genome assembly of a fouling barnacle, Amphibalanus amphitrite (Darwin, 1854): The first reference genome for Thecostraca.</title>
        <authorList>
            <person name="Kim W."/>
        </authorList>
    </citation>
    <scope>NUCLEOTIDE SEQUENCE [LARGE SCALE GENOMIC DNA]</scope>
    <source>
        <strain evidence="10">SNU_AA5</strain>
        <tissue evidence="10">Soma without cirri and trophi</tissue>
    </source>
</reference>